<dbReference type="AlphaFoldDB" id="A0A848LXD4"/>
<dbReference type="PANTHER" id="PTHR33361:SF15">
    <property type="entry name" value="DUF885 FAMILY LIPOPROTEIN"/>
    <property type="match status" value="1"/>
</dbReference>
<gene>
    <name evidence="1" type="ORF">HG543_49160</name>
</gene>
<dbReference type="Pfam" id="PF05960">
    <property type="entry name" value="DUF885"/>
    <property type="match status" value="1"/>
</dbReference>
<dbReference type="EMBL" id="JABBJJ010000472">
    <property type="protein sequence ID" value="NMO22777.1"/>
    <property type="molecule type" value="Genomic_DNA"/>
</dbReference>
<protein>
    <submittedName>
        <fullName evidence="1">DUF885 domain-containing protein</fullName>
    </submittedName>
</protein>
<name>A0A848LXD4_9BACT</name>
<dbReference type="InterPro" id="IPR010281">
    <property type="entry name" value="DUF885"/>
</dbReference>
<keyword evidence="2" id="KW-1185">Reference proteome</keyword>
<dbReference type="RefSeq" id="WP_169351902.1">
    <property type="nucleotide sequence ID" value="NZ_JABBJJ010000472.1"/>
</dbReference>
<comment type="caution">
    <text evidence="1">The sequence shown here is derived from an EMBL/GenBank/DDBJ whole genome shotgun (WGS) entry which is preliminary data.</text>
</comment>
<accession>A0A848LXD4</accession>
<evidence type="ECO:0000313" key="2">
    <source>
        <dbReference type="Proteomes" id="UP000518300"/>
    </source>
</evidence>
<dbReference type="Proteomes" id="UP000518300">
    <property type="component" value="Unassembled WGS sequence"/>
</dbReference>
<organism evidence="1 2">
    <name type="scientific">Pyxidicoccus fallax</name>
    <dbReference type="NCBI Taxonomy" id="394095"/>
    <lineage>
        <taxon>Bacteria</taxon>
        <taxon>Pseudomonadati</taxon>
        <taxon>Myxococcota</taxon>
        <taxon>Myxococcia</taxon>
        <taxon>Myxococcales</taxon>
        <taxon>Cystobacterineae</taxon>
        <taxon>Myxococcaceae</taxon>
        <taxon>Pyxidicoccus</taxon>
    </lineage>
</organism>
<reference evidence="1 2" key="1">
    <citation type="submission" date="2020-04" db="EMBL/GenBank/DDBJ databases">
        <title>Draft genome of Pyxidicoccus fallax type strain.</title>
        <authorList>
            <person name="Whitworth D.E."/>
        </authorList>
    </citation>
    <scope>NUCLEOTIDE SEQUENCE [LARGE SCALE GENOMIC DNA]</scope>
    <source>
        <strain evidence="1 2">DSM 14698</strain>
    </source>
</reference>
<sequence>MTGASPAFPSFRRLLLAACCGLLACARQVPTPTPAEPPRTEATTAKPESFSAVVDAVFTAAFEFSPSNATAYGLHEYDARLDDLSRPRIEARIQELEALLARLRAVDRASLSFDEAIDAEALENQLRAEHFDLGVMRTWERNPMTYAGLPGGAVDGLMKRDFAPKAERLRSVISRLKAVPAVFAAGKANVKNPPREFTDLALRMSKGSVGFFEGSVAQWAKDAAGGDATLLAEFTQANAGAAAAARDYAQWLEKELLPRSTGAYALGEERFLTKLRYEEMIDLPLPELLARGEANLEKDYQAFVATAKRIDPKLTPAQVMATLEKDHPTAEDLIPSVRRSVENVRRFLVEKDLVTIPSEVRPRVEETPPYARSGSFASMDTPGPFETKATEAFYYVTPVEPEWTAQHKEEHLRLYNKPVVDLINIHEVWPGHYLQFLYAPRFPTKVRKLVSVGSNAEGWAHYTEQMMLDQGYGNGDPKLRLAQLSEALLRDCRYVTGIKLHTAGWTVEDGARLFRERCFQQPANAFEEARRGTYNPTYLYYTFGKLEIQRLAHEYTASKDASLKQFHDAFVAQGSLPLPLVRRLLLR</sequence>
<dbReference type="PANTHER" id="PTHR33361">
    <property type="entry name" value="GLR0591 PROTEIN"/>
    <property type="match status" value="1"/>
</dbReference>
<proteinExistence type="predicted"/>
<evidence type="ECO:0000313" key="1">
    <source>
        <dbReference type="EMBL" id="NMO22777.1"/>
    </source>
</evidence>